<feature type="transmembrane region" description="Helical" evidence="6">
    <location>
        <begin position="236"/>
        <end position="255"/>
    </location>
</feature>
<sequence>MSNDHFIAKENRSQETHFDNEEKLRYEVARTVTLSPELYEKLFISPKNDVSGSLRTTFANPTPVGVLGFSVAAFPLAASLMGWRDAGGLGAAALTSYLWFGGGLLFLAGVGEFLLANTFSMMFCFAYGAFFCTYGATFIPWFNAVGFYNPDGSGVGSPGAPNQTPVFLASYAFLLLGVSLLSFVFLIGSLRTNGVFAALFLSVTVGAALAAGAYFNLSKGNVSATNKLFKGAGGCFFVASMLGYYFFLALMVAIMELPFPDIPIFDLSTVVKPKSRASPKQD</sequence>
<comment type="subcellular location">
    <subcellularLocation>
        <location evidence="1">Membrane</location>
        <topology evidence="1">Multi-pass membrane protein</topology>
    </subcellularLocation>
</comment>
<accession>A0A6A7BM00</accession>
<reference evidence="7" key="1">
    <citation type="submission" date="2020-01" db="EMBL/GenBank/DDBJ databases">
        <authorList>
            <consortium name="DOE Joint Genome Institute"/>
            <person name="Haridas S."/>
            <person name="Albert R."/>
            <person name="Binder M."/>
            <person name="Bloem J."/>
            <person name="Labutti K."/>
            <person name="Salamov A."/>
            <person name="Andreopoulos B."/>
            <person name="Baker S.E."/>
            <person name="Barry K."/>
            <person name="Bills G."/>
            <person name="Bluhm B.H."/>
            <person name="Cannon C."/>
            <person name="Castanera R."/>
            <person name="Culley D.E."/>
            <person name="Daum C."/>
            <person name="Ezra D."/>
            <person name="Gonzalez J.B."/>
            <person name="Henrissat B."/>
            <person name="Kuo A."/>
            <person name="Liang C."/>
            <person name="Lipzen A."/>
            <person name="Lutzoni F."/>
            <person name="Magnuson J."/>
            <person name="Mondo S."/>
            <person name="Nolan M."/>
            <person name="Ohm R."/>
            <person name="Pangilinan J."/>
            <person name="Park H.-J."/>
            <person name="Ramirez L."/>
            <person name="Alfaro M."/>
            <person name="Sun H."/>
            <person name="Tritt A."/>
            <person name="Yoshinaga Y."/>
            <person name="Zwiers L.-H."/>
            <person name="Turgeon B.G."/>
            <person name="Goodwin S.B."/>
            <person name="Spatafora J.W."/>
            <person name="Crous P.W."/>
            <person name="Grigoriev I.V."/>
        </authorList>
    </citation>
    <scope>NUCLEOTIDE SEQUENCE</scope>
    <source>
        <strain evidence="7">IPT5</strain>
    </source>
</reference>
<organism evidence="7 8">
    <name type="scientific">Plenodomus tracheiphilus IPT5</name>
    <dbReference type="NCBI Taxonomy" id="1408161"/>
    <lineage>
        <taxon>Eukaryota</taxon>
        <taxon>Fungi</taxon>
        <taxon>Dikarya</taxon>
        <taxon>Ascomycota</taxon>
        <taxon>Pezizomycotina</taxon>
        <taxon>Dothideomycetes</taxon>
        <taxon>Pleosporomycetidae</taxon>
        <taxon>Pleosporales</taxon>
        <taxon>Pleosporineae</taxon>
        <taxon>Leptosphaeriaceae</taxon>
        <taxon>Plenodomus</taxon>
    </lineage>
</organism>
<keyword evidence="4 6" id="KW-1133">Transmembrane helix</keyword>
<evidence type="ECO:0000256" key="2">
    <source>
        <dbReference type="ARBA" id="ARBA00005587"/>
    </source>
</evidence>
<dbReference type="PANTHER" id="PTHR31123:SF4">
    <property type="entry name" value="PROTEIN ALCS"/>
    <property type="match status" value="1"/>
</dbReference>
<dbReference type="GO" id="GO:0005886">
    <property type="term" value="C:plasma membrane"/>
    <property type="evidence" value="ECO:0007669"/>
    <property type="project" value="TreeGrafter"/>
</dbReference>
<feature type="transmembrane region" description="Helical" evidence="6">
    <location>
        <begin position="89"/>
        <end position="110"/>
    </location>
</feature>
<evidence type="ECO:0000256" key="5">
    <source>
        <dbReference type="ARBA" id="ARBA00023136"/>
    </source>
</evidence>
<dbReference type="GO" id="GO:0015123">
    <property type="term" value="F:acetate transmembrane transporter activity"/>
    <property type="evidence" value="ECO:0007669"/>
    <property type="project" value="TreeGrafter"/>
</dbReference>
<keyword evidence="8" id="KW-1185">Reference proteome</keyword>
<feature type="transmembrane region" description="Helical" evidence="6">
    <location>
        <begin position="64"/>
        <end position="83"/>
    </location>
</feature>
<dbReference type="InterPro" id="IPR051633">
    <property type="entry name" value="AceTr"/>
</dbReference>
<dbReference type="EMBL" id="MU006290">
    <property type="protein sequence ID" value="KAF2855535.1"/>
    <property type="molecule type" value="Genomic_DNA"/>
</dbReference>
<comment type="similarity">
    <text evidence="2">Belongs to the acetate uptake transporter (AceTr) (TC 2.A.96) family.</text>
</comment>
<gene>
    <name evidence="7" type="ORF">T440DRAFT_535553</name>
</gene>
<dbReference type="PANTHER" id="PTHR31123">
    <property type="entry name" value="ACCUMULATION OF DYADS PROTEIN 2-RELATED"/>
    <property type="match status" value="1"/>
</dbReference>
<name>A0A6A7BM00_9PLEO</name>
<dbReference type="Pfam" id="PF01184">
    <property type="entry name" value="Gpr1_Fun34_YaaH"/>
    <property type="match status" value="1"/>
</dbReference>
<feature type="transmembrane region" description="Helical" evidence="6">
    <location>
        <begin position="122"/>
        <end position="148"/>
    </location>
</feature>
<keyword evidence="3 6" id="KW-0812">Transmembrane</keyword>
<dbReference type="Proteomes" id="UP000799423">
    <property type="component" value="Unassembled WGS sequence"/>
</dbReference>
<proteinExistence type="inferred from homology"/>
<feature type="transmembrane region" description="Helical" evidence="6">
    <location>
        <begin position="168"/>
        <end position="188"/>
    </location>
</feature>
<dbReference type="InterPro" id="IPR000791">
    <property type="entry name" value="Gpr1/Fun34/SatP-like"/>
</dbReference>
<evidence type="ECO:0000313" key="8">
    <source>
        <dbReference type="Proteomes" id="UP000799423"/>
    </source>
</evidence>
<dbReference type="AlphaFoldDB" id="A0A6A7BM00"/>
<evidence type="ECO:0000313" key="7">
    <source>
        <dbReference type="EMBL" id="KAF2855535.1"/>
    </source>
</evidence>
<feature type="transmembrane region" description="Helical" evidence="6">
    <location>
        <begin position="195"/>
        <end position="216"/>
    </location>
</feature>
<keyword evidence="5 6" id="KW-0472">Membrane</keyword>
<protein>
    <submittedName>
        <fullName evidence="7">GPR1/FUN34/YaaH-class plasma membrane protein</fullName>
    </submittedName>
</protein>
<evidence type="ECO:0000256" key="4">
    <source>
        <dbReference type="ARBA" id="ARBA00022989"/>
    </source>
</evidence>
<evidence type="ECO:0000256" key="3">
    <source>
        <dbReference type="ARBA" id="ARBA00022692"/>
    </source>
</evidence>
<dbReference type="OrthoDB" id="3648309at2759"/>
<evidence type="ECO:0000256" key="6">
    <source>
        <dbReference type="SAM" id="Phobius"/>
    </source>
</evidence>
<evidence type="ECO:0000256" key="1">
    <source>
        <dbReference type="ARBA" id="ARBA00004141"/>
    </source>
</evidence>